<dbReference type="OrthoDB" id="2248803at2759"/>
<evidence type="ECO:0000313" key="2">
    <source>
        <dbReference type="EMBL" id="KAG1551237.1"/>
    </source>
</evidence>
<feature type="compositionally biased region" description="Polar residues" evidence="1">
    <location>
        <begin position="425"/>
        <end position="457"/>
    </location>
</feature>
<sequence length="486" mass="51593">MSEPPVPSEKNTMDNSATMSKSKKKRLKKKSKKALSDSVAAQEHPNVSPTSPEIGSASLTEEGKTVTSTDLPSEAPLSTHEKPLPPISGDEDQLEKAVPPMKNLGQGTNVVVPPQRAVDQEKSTQEELDQKNTIKPPSKYKQQESASALLSGEDVDQTKSSMVPPPENFDQETKDDTGLQSAAVARGAVPSSGKNVEELGSGISAAPVGKGKNDSVSKPTSTVATTQPQPPTPIVSIPSRIKDSDRPLIQESSFTASSLPAAPIQPKEVSQQPTKQKNICAKQILSTDNDDYIQSVIDSKFIDIDSVIKQVKSDVEGGLYDKPRKSVTDEAKIPAADRGPSTIVTDNTQSGGKMSDFVQYGIQSVVNSSVIDTDSFLRSPPAAASQSTAPALVKSNKESAIEGTPQQQTISNEPLSPSAVDKRSQPLTTSKNASHQMPSINTSQQIPSSDNSSQPLESTTSTPRTTKSSKGKSFLTNAKKKICIIL</sequence>
<comment type="caution">
    <text evidence="2">The sequence shown here is derived from an EMBL/GenBank/DDBJ whole genome shotgun (WGS) entry which is preliminary data.</text>
</comment>
<name>A0A9P6YL25_RHIOR</name>
<proteinExistence type="predicted"/>
<feature type="region of interest" description="Disordered" evidence="1">
    <location>
        <begin position="378"/>
        <end position="473"/>
    </location>
</feature>
<feature type="region of interest" description="Disordered" evidence="1">
    <location>
        <begin position="330"/>
        <end position="353"/>
    </location>
</feature>
<reference evidence="2" key="1">
    <citation type="journal article" date="2020" name="Microb. Genom.">
        <title>Genetic diversity of clinical and environmental Mucorales isolates obtained from an investigation of mucormycosis cases among solid organ transplant recipients.</title>
        <authorList>
            <person name="Nguyen M.H."/>
            <person name="Kaul D."/>
            <person name="Muto C."/>
            <person name="Cheng S.J."/>
            <person name="Richter R.A."/>
            <person name="Bruno V.M."/>
            <person name="Liu G."/>
            <person name="Beyhan S."/>
            <person name="Sundermann A.J."/>
            <person name="Mounaud S."/>
            <person name="Pasculle A.W."/>
            <person name="Nierman W.C."/>
            <person name="Driscoll E."/>
            <person name="Cumbie R."/>
            <person name="Clancy C.J."/>
            <person name="Dupont C.L."/>
        </authorList>
    </citation>
    <scope>NUCLEOTIDE SEQUENCE</scope>
    <source>
        <strain evidence="2">GL16</strain>
    </source>
</reference>
<evidence type="ECO:0000256" key="1">
    <source>
        <dbReference type="SAM" id="MobiDB-lite"/>
    </source>
</evidence>
<feature type="compositionally biased region" description="Polar residues" evidence="1">
    <location>
        <begin position="9"/>
        <end position="19"/>
    </location>
</feature>
<feature type="compositionally biased region" description="Low complexity" evidence="1">
    <location>
        <begin position="458"/>
        <end position="473"/>
    </location>
</feature>
<feature type="region of interest" description="Disordered" evidence="1">
    <location>
        <begin position="1"/>
        <end position="241"/>
    </location>
</feature>
<protein>
    <submittedName>
        <fullName evidence="2">Uncharacterized protein</fullName>
    </submittedName>
</protein>
<feature type="compositionally biased region" description="Polar residues" evidence="1">
    <location>
        <begin position="45"/>
        <end position="71"/>
    </location>
</feature>
<evidence type="ECO:0000313" key="3">
    <source>
        <dbReference type="Proteomes" id="UP000717996"/>
    </source>
</evidence>
<gene>
    <name evidence="2" type="ORF">G6F51_001968</name>
</gene>
<feature type="compositionally biased region" description="Polar residues" evidence="1">
    <location>
        <begin position="404"/>
        <end position="415"/>
    </location>
</feature>
<accession>A0A9P6YL25</accession>
<dbReference type="EMBL" id="JAANIT010000160">
    <property type="protein sequence ID" value="KAG1551237.1"/>
    <property type="molecule type" value="Genomic_DNA"/>
</dbReference>
<feature type="compositionally biased region" description="Low complexity" evidence="1">
    <location>
        <begin position="379"/>
        <end position="391"/>
    </location>
</feature>
<feature type="compositionally biased region" description="Basic and acidic residues" evidence="1">
    <location>
        <begin position="118"/>
        <end position="132"/>
    </location>
</feature>
<dbReference type="Proteomes" id="UP000717996">
    <property type="component" value="Unassembled WGS sequence"/>
</dbReference>
<feature type="compositionally biased region" description="Polar residues" evidence="1">
    <location>
        <begin position="342"/>
        <end position="352"/>
    </location>
</feature>
<dbReference type="AlphaFoldDB" id="A0A9P6YL25"/>
<feature type="compositionally biased region" description="Basic residues" evidence="1">
    <location>
        <begin position="21"/>
        <end position="33"/>
    </location>
</feature>
<organism evidence="2 3">
    <name type="scientific">Rhizopus oryzae</name>
    <name type="common">Mucormycosis agent</name>
    <name type="synonym">Rhizopus arrhizus var. delemar</name>
    <dbReference type="NCBI Taxonomy" id="64495"/>
    <lineage>
        <taxon>Eukaryota</taxon>
        <taxon>Fungi</taxon>
        <taxon>Fungi incertae sedis</taxon>
        <taxon>Mucoromycota</taxon>
        <taxon>Mucoromycotina</taxon>
        <taxon>Mucoromycetes</taxon>
        <taxon>Mucorales</taxon>
        <taxon>Mucorineae</taxon>
        <taxon>Rhizopodaceae</taxon>
        <taxon>Rhizopus</taxon>
    </lineage>
</organism>
<feature type="region of interest" description="Disordered" evidence="1">
    <location>
        <begin position="254"/>
        <end position="275"/>
    </location>
</feature>